<accession>A0A9W6HJT5</accession>
<keyword evidence="2" id="KW-1185">Reference proteome</keyword>
<dbReference type="Proteomes" id="UP001142291">
    <property type="component" value="Unassembled WGS sequence"/>
</dbReference>
<name>A0A9W6HJT5_9MICO</name>
<protein>
    <submittedName>
        <fullName evidence="1">Uncharacterized protein</fullName>
    </submittedName>
</protein>
<reference evidence="1" key="2">
    <citation type="submission" date="2023-01" db="EMBL/GenBank/DDBJ databases">
        <authorList>
            <person name="Sun Q."/>
            <person name="Evtushenko L."/>
        </authorList>
    </citation>
    <scope>NUCLEOTIDE SEQUENCE</scope>
    <source>
        <strain evidence="1">VKM Ac-1940</strain>
    </source>
</reference>
<dbReference type="EMBL" id="BSER01000001">
    <property type="protein sequence ID" value="GLJ94069.1"/>
    <property type="molecule type" value="Genomic_DNA"/>
</dbReference>
<sequence length="39" mass="4240">MVIFFIIAALVVVVSVGATVHALVTDGYRPVRTDRSRLP</sequence>
<organism evidence="1 2">
    <name type="scientific">Microbacterium dextranolyticum</name>
    <dbReference type="NCBI Taxonomy" id="36806"/>
    <lineage>
        <taxon>Bacteria</taxon>
        <taxon>Bacillati</taxon>
        <taxon>Actinomycetota</taxon>
        <taxon>Actinomycetes</taxon>
        <taxon>Micrococcales</taxon>
        <taxon>Microbacteriaceae</taxon>
        <taxon>Microbacterium</taxon>
    </lineage>
</organism>
<evidence type="ECO:0000313" key="2">
    <source>
        <dbReference type="Proteomes" id="UP001142291"/>
    </source>
</evidence>
<evidence type="ECO:0000313" key="1">
    <source>
        <dbReference type="EMBL" id="GLJ94069.1"/>
    </source>
</evidence>
<comment type="caution">
    <text evidence="1">The sequence shown here is derived from an EMBL/GenBank/DDBJ whole genome shotgun (WGS) entry which is preliminary data.</text>
</comment>
<proteinExistence type="predicted"/>
<gene>
    <name evidence="1" type="ORF">GCM10017591_01300</name>
</gene>
<dbReference type="AlphaFoldDB" id="A0A9W6HJT5"/>
<reference evidence="1" key="1">
    <citation type="journal article" date="2014" name="Int. J. Syst. Evol. Microbiol.">
        <title>Complete genome sequence of Corynebacterium casei LMG S-19264T (=DSM 44701T), isolated from a smear-ripened cheese.</title>
        <authorList>
            <consortium name="US DOE Joint Genome Institute (JGI-PGF)"/>
            <person name="Walter F."/>
            <person name="Albersmeier A."/>
            <person name="Kalinowski J."/>
            <person name="Ruckert C."/>
        </authorList>
    </citation>
    <scope>NUCLEOTIDE SEQUENCE</scope>
    <source>
        <strain evidence="1">VKM Ac-1940</strain>
    </source>
</reference>